<organism evidence="1 2">
    <name type="scientific">Agromyces badenianii</name>
    <dbReference type="NCBI Taxonomy" id="2080742"/>
    <lineage>
        <taxon>Bacteria</taxon>
        <taxon>Bacillati</taxon>
        <taxon>Actinomycetota</taxon>
        <taxon>Actinomycetes</taxon>
        <taxon>Micrococcales</taxon>
        <taxon>Microbacteriaceae</taxon>
        <taxon>Agromyces</taxon>
    </lineage>
</organism>
<dbReference type="OrthoDB" id="5083989at2"/>
<gene>
    <name evidence="1" type="ORF">DCE93_04345</name>
</gene>
<dbReference type="EMBL" id="CP028913">
    <property type="protein sequence ID" value="AWB94985.1"/>
    <property type="molecule type" value="Genomic_DNA"/>
</dbReference>
<evidence type="ECO:0000313" key="1">
    <source>
        <dbReference type="EMBL" id="AWB94985.1"/>
    </source>
</evidence>
<dbReference type="Proteomes" id="UP000244729">
    <property type="component" value="Chromosome"/>
</dbReference>
<accession>A0A2S0WUG4</accession>
<name>A0A2S0WUG4_9MICO</name>
<evidence type="ECO:0000313" key="2">
    <source>
        <dbReference type="Proteomes" id="UP000244729"/>
    </source>
</evidence>
<reference evidence="1 2" key="1">
    <citation type="submission" date="2018-04" db="EMBL/GenBank/DDBJ databases">
        <authorList>
            <person name="Li J."/>
        </authorList>
    </citation>
    <scope>NUCLEOTIDE SEQUENCE [LARGE SCALE GENOMIC DNA]</scope>
    <source>
        <strain evidence="2">30A</strain>
    </source>
</reference>
<dbReference type="RefSeq" id="WP_108594806.1">
    <property type="nucleotide sequence ID" value="NZ_CP028913.1"/>
</dbReference>
<sequence>MSNTEDGAGEAGAAGIERWWPHLSIPAKHRLLADLDAALDAQTVDEIETITGGTAPTRLSPAERDFVRTQVEAVD</sequence>
<dbReference type="KEGG" id="agm:DCE93_04345"/>
<keyword evidence="2" id="KW-1185">Reference proteome</keyword>
<protein>
    <submittedName>
        <fullName evidence="1">Uncharacterized protein</fullName>
    </submittedName>
</protein>
<dbReference type="AlphaFoldDB" id="A0A2S0WUG4"/>
<proteinExistence type="predicted"/>